<gene>
    <name evidence="7" type="primary">kti12_1</name>
    <name evidence="8" type="synonym">kti12_2</name>
    <name evidence="5" type="ORF">CM83_68540</name>
    <name evidence="6" type="ORF">CM83_68543</name>
    <name evidence="8" type="ORF">g.62626</name>
    <name evidence="7" type="ORF">g.62627</name>
</gene>
<evidence type="ECO:0000256" key="2">
    <source>
        <dbReference type="ARBA" id="ARBA00022840"/>
    </source>
</evidence>
<reference evidence="7" key="3">
    <citation type="journal article" date="2016" name="Gigascience">
        <title>De novo construction of an expanded transcriptome assembly for the western tarnished plant bug, Lygus hesperus.</title>
        <authorList>
            <person name="Tassone E.E."/>
            <person name="Geib S.M."/>
            <person name="Hall B."/>
            <person name="Fabrick J.A."/>
            <person name="Brent C.S."/>
            <person name="Hull J.J."/>
        </authorList>
    </citation>
    <scope>NUCLEOTIDE SEQUENCE</scope>
</reference>
<evidence type="ECO:0000313" key="6">
    <source>
        <dbReference type="EMBL" id="JAF99371.1"/>
    </source>
</evidence>
<proteinExistence type="inferred from homology"/>
<evidence type="ECO:0000313" key="8">
    <source>
        <dbReference type="EMBL" id="JAQ09360.1"/>
    </source>
</evidence>
<reference evidence="5" key="2">
    <citation type="submission" date="2014-07" db="EMBL/GenBank/DDBJ databases">
        <authorList>
            <person name="Hull J."/>
        </authorList>
    </citation>
    <scope>NUCLEOTIDE SEQUENCE</scope>
</reference>
<name>A0A0A9VUI6_LYGHE</name>
<dbReference type="Pfam" id="PF08433">
    <property type="entry name" value="KTI12"/>
    <property type="match status" value="1"/>
</dbReference>
<dbReference type="EMBL" id="GDHC01009269">
    <property type="protein sequence ID" value="JAQ09360.1"/>
    <property type="molecule type" value="Transcribed_RNA"/>
</dbReference>
<keyword evidence="2" id="KW-0067">ATP-binding</keyword>
<organism evidence="5">
    <name type="scientific">Lygus hesperus</name>
    <name type="common">Western plant bug</name>
    <dbReference type="NCBI Taxonomy" id="30085"/>
    <lineage>
        <taxon>Eukaryota</taxon>
        <taxon>Metazoa</taxon>
        <taxon>Ecdysozoa</taxon>
        <taxon>Arthropoda</taxon>
        <taxon>Hexapoda</taxon>
        <taxon>Insecta</taxon>
        <taxon>Pterygota</taxon>
        <taxon>Neoptera</taxon>
        <taxon>Paraneoptera</taxon>
        <taxon>Hemiptera</taxon>
        <taxon>Heteroptera</taxon>
        <taxon>Panheteroptera</taxon>
        <taxon>Cimicomorpha</taxon>
        <taxon>Miridae</taxon>
        <taxon>Mirini</taxon>
        <taxon>Lygus</taxon>
    </lineage>
</organism>
<evidence type="ECO:0000256" key="1">
    <source>
        <dbReference type="ARBA" id="ARBA00022741"/>
    </source>
</evidence>
<dbReference type="EMBL" id="GBHO01044232">
    <property type="protein sequence ID" value="JAF99371.1"/>
    <property type="molecule type" value="Transcribed_RNA"/>
</dbReference>
<dbReference type="InterPro" id="IPR013641">
    <property type="entry name" value="KTI12/PSTK"/>
</dbReference>
<dbReference type="GO" id="GO:0006357">
    <property type="term" value="P:regulation of transcription by RNA polymerase II"/>
    <property type="evidence" value="ECO:0007669"/>
    <property type="project" value="UniProtKB-ARBA"/>
</dbReference>
<accession>A0A0A9VUI6</accession>
<dbReference type="EMBL" id="GDHC01010538">
    <property type="protein sequence ID" value="JAQ08091.1"/>
    <property type="molecule type" value="Transcribed_RNA"/>
</dbReference>
<dbReference type="Gene3D" id="3.40.50.300">
    <property type="entry name" value="P-loop containing nucleotide triphosphate hydrolases"/>
    <property type="match status" value="1"/>
</dbReference>
<sequence length="288" mass="32880">MPMILMVGLPSSGKTTRAQQLKTFLESDSSIVVNLISENDILKSRNIDKNKFYFDSQKEKEIRGVLKSEALRVLGKDNVVILDAGNYIKGFRYELYCATKNYKTTQLTVECVVDKETSWSWNEQRPQELERYTRDAFDALHLRYEAPDSRNRWDSPLICLQNSEDLRKEDIKDALFSRKPAPPNQSTQSTPLSSSDYLYELDKITREIVNDIVAAKKSRSSETVKLPAYPDCDISDFPDNLTAIQLTKLRRQFLNYTKLHPPSSQAADPSKMAGLFVQFLNTSLSGET</sequence>
<keyword evidence="1" id="KW-0547">Nucleotide-binding</keyword>
<comment type="similarity">
    <text evidence="3">Belongs to the KTI12 family.</text>
</comment>
<protein>
    <recommendedName>
        <fullName evidence="4">Protein KTI12 homolog</fullName>
    </recommendedName>
</protein>
<dbReference type="PANTHER" id="PTHR12435">
    <property type="match status" value="1"/>
</dbReference>
<dbReference type="AlphaFoldDB" id="A0A0A9VUI6"/>
<evidence type="ECO:0000313" key="5">
    <source>
        <dbReference type="EMBL" id="JAF99368.1"/>
    </source>
</evidence>
<dbReference type="InterPro" id="IPR027417">
    <property type="entry name" value="P-loop_NTPase"/>
</dbReference>
<dbReference type="GO" id="GO:0005524">
    <property type="term" value="F:ATP binding"/>
    <property type="evidence" value="ECO:0007669"/>
    <property type="project" value="UniProtKB-KW"/>
</dbReference>
<evidence type="ECO:0000256" key="3">
    <source>
        <dbReference type="ARBA" id="ARBA00025768"/>
    </source>
</evidence>
<dbReference type="SUPFAM" id="SSF52540">
    <property type="entry name" value="P-loop containing nucleoside triphosphate hydrolases"/>
    <property type="match status" value="1"/>
</dbReference>
<evidence type="ECO:0000256" key="4">
    <source>
        <dbReference type="ARBA" id="ARBA00026170"/>
    </source>
</evidence>
<dbReference type="FunFam" id="3.40.50.300:FF:000827">
    <property type="entry name" value="KTI12 chromatin-associated homolog"/>
    <property type="match status" value="1"/>
</dbReference>
<dbReference type="GO" id="GO:0006400">
    <property type="term" value="P:tRNA modification"/>
    <property type="evidence" value="ECO:0007669"/>
    <property type="project" value="UniProtKB-ARBA"/>
</dbReference>
<dbReference type="EMBL" id="GBHO01044235">
    <property type="protein sequence ID" value="JAF99368.1"/>
    <property type="molecule type" value="Transcribed_RNA"/>
</dbReference>
<evidence type="ECO:0000313" key="7">
    <source>
        <dbReference type="EMBL" id="JAQ08091.1"/>
    </source>
</evidence>
<reference evidence="5" key="1">
    <citation type="journal article" date="2014" name="PLoS ONE">
        <title>Transcriptome-Based Identification of ABC Transporters in the Western Tarnished Plant Bug Lygus hesperus.</title>
        <authorList>
            <person name="Hull J.J."/>
            <person name="Chaney K."/>
            <person name="Geib S.M."/>
            <person name="Fabrick J.A."/>
            <person name="Brent C.S."/>
            <person name="Walsh D."/>
            <person name="Lavine L.C."/>
        </authorList>
    </citation>
    <scope>NUCLEOTIDE SEQUENCE</scope>
</reference>